<dbReference type="InterPro" id="IPR006120">
    <property type="entry name" value="Resolvase_HTH_dom"/>
</dbReference>
<dbReference type="Pfam" id="PF02796">
    <property type="entry name" value="HTH_7"/>
    <property type="match status" value="1"/>
</dbReference>
<proteinExistence type="predicted"/>
<name>A0A2C4Q774_9BACI</name>
<dbReference type="EMBL" id="NUSP01000011">
    <property type="protein sequence ID" value="PHD60420.1"/>
    <property type="molecule type" value="Genomic_DNA"/>
</dbReference>
<dbReference type="RefSeq" id="WP_098815422.1">
    <property type="nucleotide sequence ID" value="NZ_NUSP01000011.1"/>
</dbReference>
<comment type="caution">
    <text evidence="2">The sequence shown here is derived from an EMBL/GenBank/DDBJ whole genome shotgun (WGS) entry which is preliminary data.</text>
</comment>
<evidence type="ECO:0000313" key="2">
    <source>
        <dbReference type="EMBL" id="PHD60420.1"/>
    </source>
</evidence>
<dbReference type="Gene3D" id="1.10.10.60">
    <property type="entry name" value="Homeodomain-like"/>
    <property type="match status" value="1"/>
</dbReference>
<reference evidence="2 3" key="1">
    <citation type="submission" date="2017-09" db="EMBL/GenBank/DDBJ databases">
        <title>Large-scale bioinformatics analysis of Bacillus genomes uncovers conserved roles of natural products in bacterial physiology.</title>
        <authorList>
            <consortium name="Agbiome Team Llc"/>
            <person name="Bleich R.M."/>
            <person name="Grubbs K.J."/>
            <person name="Santa Maria K.C."/>
            <person name="Allen S.E."/>
            <person name="Farag S."/>
            <person name="Shank E.A."/>
            <person name="Bowers A."/>
        </authorList>
    </citation>
    <scope>NUCLEOTIDE SEQUENCE [LARGE SCALE GENOMIC DNA]</scope>
    <source>
        <strain evidence="2 3">AFS044295</strain>
    </source>
</reference>
<dbReference type="GO" id="GO:0003677">
    <property type="term" value="F:DNA binding"/>
    <property type="evidence" value="ECO:0007669"/>
    <property type="project" value="InterPro"/>
</dbReference>
<gene>
    <name evidence="2" type="ORF">COF57_14580</name>
</gene>
<feature type="domain" description="Resolvase HTH" evidence="1">
    <location>
        <begin position="9"/>
        <end position="49"/>
    </location>
</feature>
<evidence type="ECO:0000259" key="1">
    <source>
        <dbReference type="Pfam" id="PF02796"/>
    </source>
</evidence>
<dbReference type="Proteomes" id="UP000223364">
    <property type="component" value="Unassembled WGS sequence"/>
</dbReference>
<accession>A0A2C4Q774</accession>
<dbReference type="SUPFAM" id="SSF46689">
    <property type="entry name" value="Homeodomain-like"/>
    <property type="match status" value="1"/>
</dbReference>
<evidence type="ECO:0000313" key="3">
    <source>
        <dbReference type="Proteomes" id="UP000223364"/>
    </source>
</evidence>
<protein>
    <recommendedName>
        <fullName evidence="1">Resolvase HTH domain-containing protein</fullName>
    </recommendedName>
</protein>
<organism evidence="2 3">
    <name type="scientific">Bacillus wiedmannii</name>
    <dbReference type="NCBI Taxonomy" id="1890302"/>
    <lineage>
        <taxon>Bacteria</taxon>
        <taxon>Bacillati</taxon>
        <taxon>Bacillota</taxon>
        <taxon>Bacilli</taxon>
        <taxon>Bacillales</taxon>
        <taxon>Bacillaceae</taxon>
        <taxon>Bacillus</taxon>
        <taxon>Bacillus cereus group</taxon>
    </lineage>
</organism>
<dbReference type="InterPro" id="IPR009057">
    <property type="entry name" value="Homeodomain-like_sf"/>
</dbReference>
<dbReference type="GO" id="GO:0000150">
    <property type="term" value="F:DNA strand exchange activity"/>
    <property type="evidence" value="ECO:0007669"/>
    <property type="project" value="InterPro"/>
</dbReference>
<sequence>MGDITFKSKRKVTDEDIVKMQELYEQGMTYSKIAVELGLSRPTVVKYLKEAEESRVLI</sequence>
<dbReference type="AlphaFoldDB" id="A0A2C4Q774"/>